<dbReference type="OrthoDB" id="9806536at2"/>
<name>A0A840S5W5_9BURK</name>
<organism evidence="2 3">
    <name type="scientific">Inhella inkyongensis</name>
    <dbReference type="NCBI Taxonomy" id="392593"/>
    <lineage>
        <taxon>Bacteria</taxon>
        <taxon>Pseudomonadati</taxon>
        <taxon>Pseudomonadota</taxon>
        <taxon>Betaproteobacteria</taxon>
        <taxon>Burkholderiales</taxon>
        <taxon>Sphaerotilaceae</taxon>
        <taxon>Inhella</taxon>
    </lineage>
</organism>
<dbReference type="Gene3D" id="1.10.10.2890">
    <property type="match status" value="2"/>
</dbReference>
<dbReference type="AlphaFoldDB" id="A0A840S5W5"/>
<dbReference type="Proteomes" id="UP000554837">
    <property type="component" value="Unassembled WGS sequence"/>
</dbReference>
<dbReference type="InterPro" id="IPR053953">
    <property type="entry name" value="NirdL-like_HTH"/>
</dbReference>
<feature type="domain" description="Siroheme decarboxylase NirL-like HTH" evidence="1">
    <location>
        <begin position="168"/>
        <end position="205"/>
    </location>
</feature>
<dbReference type="EMBL" id="JACHHO010000003">
    <property type="protein sequence ID" value="MBB5204898.1"/>
    <property type="molecule type" value="Genomic_DNA"/>
</dbReference>
<proteinExistence type="predicted"/>
<protein>
    <recommendedName>
        <fullName evidence="1">Siroheme decarboxylase NirL-like HTH domain-containing protein</fullName>
    </recommendedName>
</protein>
<dbReference type="RefSeq" id="WP_138855068.1">
    <property type="nucleotide sequence ID" value="NZ_CP040709.1"/>
</dbReference>
<evidence type="ECO:0000259" key="1">
    <source>
        <dbReference type="Pfam" id="PF22451"/>
    </source>
</evidence>
<evidence type="ECO:0000313" key="3">
    <source>
        <dbReference type="Proteomes" id="UP000554837"/>
    </source>
</evidence>
<keyword evidence="3" id="KW-1185">Reference proteome</keyword>
<feature type="domain" description="Siroheme decarboxylase NirL-like HTH" evidence="1">
    <location>
        <begin position="16"/>
        <end position="58"/>
    </location>
</feature>
<gene>
    <name evidence="2" type="ORF">HNQ51_002217</name>
</gene>
<comment type="caution">
    <text evidence="2">The sequence shown here is derived from an EMBL/GenBank/DDBJ whole genome shotgun (WGS) entry which is preliminary data.</text>
</comment>
<accession>A0A840S5W5</accession>
<reference evidence="2 3" key="1">
    <citation type="submission" date="2020-08" db="EMBL/GenBank/DDBJ databases">
        <title>Genomic Encyclopedia of Type Strains, Phase IV (KMG-IV): sequencing the most valuable type-strain genomes for metagenomic binning, comparative biology and taxonomic classification.</title>
        <authorList>
            <person name="Goeker M."/>
        </authorList>
    </citation>
    <scope>NUCLEOTIDE SEQUENCE [LARGE SCALE GENOMIC DNA]</scope>
    <source>
        <strain evidence="2 3">DSM 23958</strain>
    </source>
</reference>
<sequence>MATSPPASVCAGLRQTLLHGWQQGFPVQPSPFQVLAQRTGGTLREVLGQCQQMQRNGALQGVQVQWGEPLRRVRWRCGLWAPEAELEAAGRAAAALPACVLLERVEAAVPDLPSLWLELEALRSEVIESQLQTLALRWRLGPRLSLQHAAPCHCHEHLGPCCDEPLAQALERGLPLVAHPYQELALKLQRSERQVLARLRDWIEGGDVQTLSLAAPHQPHRQSWALAAVEVDPTPALLARLRELSATSELRRLPRLPDWPFGLFIGMAAPQELTGGALDPLLQAAGLAQAPMRRWLARRWAPRVQARLFA</sequence>
<evidence type="ECO:0000313" key="2">
    <source>
        <dbReference type="EMBL" id="MBB5204898.1"/>
    </source>
</evidence>
<dbReference type="Pfam" id="PF22451">
    <property type="entry name" value="NirdL-like_HTH"/>
    <property type="match status" value="2"/>
</dbReference>